<dbReference type="InterPro" id="IPR027417">
    <property type="entry name" value="P-loop_NTPase"/>
</dbReference>
<organism evidence="18 19">
    <name type="scientific">Hydrogenovibrio marinus</name>
    <dbReference type="NCBI Taxonomy" id="28885"/>
    <lineage>
        <taxon>Bacteria</taxon>
        <taxon>Pseudomonadati</taxon>
        <taxon>Pseudomonadota</taxon>
        <taxon>Gammaproteobacteria</taxon>
        <taxon>Thiotrichales</taxon>
        <taxon>Piscirickettsiaceae</taxon>
        <taxon>Hydrogenovibrio</taxon>
    </lineage>
</organism>
<evidence type="ECO:0000256" key="2">
    <source>
        <dbReference type="ARBA" id="ARBA00006474"/>
    </source>
</evidence>
<keyword evidence="13" id="KW-0131">Cell cycle</keyword>
<keyword evidence="7 14" id="KW-0547">Nucleotide-binding</keyword>
<keyword evidence="8" id="KW-0159">Chromosome partition</keyword>
<feature type="domain" description="FtsK" evidence="17">
    <location>
        <begin position="451"/>
        <end position="668"/>
    </location>
</feature>
<dbReference type="GO" id="GO:0005886">
    <property type="term" value="C:plasma membrane"/>
    <property type="evidence" value="ECO:0007669"/>
    <property type="project" value="UniProtKB-SubCell"/>
</dbReference>
<keyword evidence="9 14" id="KW-0067">ATP-binding</keyword>
<dbReference type="InterPro" id="IPR025199">
    <property type="entry name" value="FtsK_4TM"/>
</dbReference>
<keyword evidence="4" id="KW-1003">Cell membrane</keyword>
<evidence type="ECO:0000313" key="19">
    <source>
        <dbReference type="Proteomes" id="UP000027341"/>
    </source>
</evidence>
<evidence type="ECO:0000313" key="18">
    <source>
        <dbReference type="EMBL" id="KDN94814.1"/>
    </source>
</evidence>
<comment type="similarity">
    <text evidence="2">Belongs to the FtsK/SpoIIIE/SftA family.</text>
</comment>
<sequence>MPDYSQSNLSRKSGESSDAPTQRFHWIMKDAIVLACIGVSFFLFLVLFSYNGSDPGFETASSSQNIQNYGGRTGAWIASLLLYLFGLFGFLIPFGIFMAGMVTLKIRSEGDTDYLHFGLSLTGLILLIVSGSALSTLFLSPDLGFLKLPYSGGGVLGYEVSNVLVSAIDLLGTTLFLLVIFAVGISLFTQLSWMTILDKTGQISWVLINKVKPHLQALWGNVSSKTEGKASADSSFPVIASRNEHEQKVRSPLVGKLAEKVKTKTLAVLEKPQEKMSTAADHEIAIGDELSESSASLKVGRKASSNITVPVHQGGDLPGVDLLDPIPDSEEGFSSEELTSLSFLLEQRLEEFGVSIKVEAVQPGPVVTRFEVLPAAGVKVSQISNLAKDLARVLSVKSVRVVDVIPGKAVVGIEIPNEKREVVSFREVISSEEFQTSKSPLTVALGKDISGKPVVADIAKMPHLLVAGTTGSGKSVGVNSMILSLLYKSTPEEVRLIMVDPKMLELSIYEDIPHLLTPVVTDMSEAANALRWSVFEMDRRYQLMAKLGVRNIAGFNAKVRGAIEKGEPLIDPLYQQAANFGHELGEKPPTLEPLPFIVVVVDEFADMIMVVGKEVEQLIARIAQKARAAGIHLILATQRPSVNVITGLIKANIPTRISFMVNTKIDSRTILDQGGAEQLLGMGDMLFMPPGSGNPRRVHGAFMTDEEVHRVADFVKSQGEPQYLESITQPTSADGGDLLGEDAEQDLLYDQVVSFVTDNQRVSVSLVQRHFKIGYNRAARIVEAMESSGVVSSMKSNGNRDVLAPKSPQ</sequence>
<dbReference type="Pfam" id="PF13491">
    <property type="entry name" value="FtsK_4TM"/>
    <property type="match status" value="1"/>
</dbReference>
<dbReference type="SUPFAM" id="SSF46785">
    <property type="entry name" value="Winged helix' DNA-binding domain"/>
    <property type="match status" value="1"/>
</dbReference>
<dbReference type="Pfam" id="PF01580">
    <property type="entry name" value="FtsK_SpoIIIE"/>
    <property type="match status" value="1"/>
</dbReference>
<dbReference type="CDD" id="cd01127">
    <property type="entry name" value="TrwB_TraG_TraD_VirD4"/>
    <property type="match status" value="1"/>
</dbReference>
<name>A0A066ZRC9_HYDMR</name>
<dbReference type="SMART" id="SM00843">
    <property type="entry name" value="Ftsk_gamma"/>
    <property type="match status" value="1"/>
</dbReference>
<evidence type="ECO:0000256" key="15">
    <source>
        <dbReference type="SAM" id="MobiDB-lite"/>
    </source>
</evidence>
<dbReference type="Pfam" id="PF09397">
    <property type="entry name" value="FtsK_gamma"/>
    <property type="match status" value="1"/>
</dbReference>
<dbReference type="GO" id="GO:0003677">
    <property type="term" value="F:DNA binding"/>
    <property type="evidence" value="ECO:0007669"/>
    <property type="project" value="UniProtKB-KW"/>
</dbReference>
<feature type="transmembrane region" description="Helical" evidence="16">
    <location>
        <begin position="160"/>
        <end position="189"/>
    </location>
</feature>
<feature type="transmembrane region" description="Helical" evidence="16">
    <location>
        <begin position="31"/>
        <end position="50"/>
    </location>
</feature>
<evidence type="ECO:0000256" key="13">
    <source>
        <dbReference type="ARBA" id="ARBA00023306"/>
    </source>
</evidence>
<feature type="binding site" evidence="14">
    <location>
        <begin position="468"/>
        <end position="475"/>
    </location>
    <ligand>
        <name>ATP</name>
        <dbReference type="ChEBI" id="CHEBI:30616"/>
    </ligand>
</feature>
<dbReference type="Gene3D" id="3.40.50.300">
    <property type="entry name" value="P-loop containing nucleotide triphosphate hydrolases"/>
    <property type="match status" value="1"/>
</dbReference>
<feature type="region of interest" description="Disordered" evidence="15">
    <location>
        <begin position="789"/>
        <end position="809"/>
    </location>
</feature>
<evidence type="ECO:0000256" key="9">
    <source>
        <dbReference type="ARBA" id="ARBA00022840"/>
    </source>
</evidence>
<protein>
    <recommendedName>
        <fullName evidence="3">DNA translocase FtsK</fullName>
    </recommendedName>
</protein>
<evidence type="ECO:0000256" key="4">
    <source>
        <dbReference type="ARBA" id="ARBA00022475"/>
    </source>
</evidence>
<dbReference type="GO" id="GO:0005524">
    <property type="term" value="F:ATP binding"/>
    <property type="evidence" value="ECO:0007669"/>
    <property type="project" value="UniProtKB-UniRule"/>
</dbReference>
<dbReference type="PANTHER" id="PTHR22683">
    <property type="entry name" value="SPORULATION PROTEIN RELATED"/>
    <property type="match status" value="1"/>
</dbReference>
<evidence type="ECO:0000256" key="14">
    <source>
        <dbReference type="PROSITE-ProRule" id="PRU00289"/>
    </source>
</evidence>
<keyword evidence="12 16" id="KW-0472">Membrane</keyword>
<reference evidence="18 19" key="1">
    <citation type="submission" date="2014-04" db="EMBL/GenBank/DDBJ databases">
        <title>Draft genome sequence of Hydrogenovibrio marinus MH-110, a model organism for aerobic H2 metabolism.</title>
        <authorList>
            <person name="Cha H.J."/>
            <person name="Jo B.H."/>
            <person name="Hwang B.H."/>
        </authorList>
    </citation>
    <scope>NUCLEOTIDE SEQUENCE [LARGE SCALE GENOMIC DNA]</scope>
    <source>
        <strain evidence="18 19">MH-110</strain>
    </source>
</reference>
<keyword evidence="19" id="KW-1185">Reference proteome</keyword>
<dbReference type="Gene3D" id="3.30.980.40">
    <property type="match status" value="1"/>
</dbReference>
<evidence type="ECO:0000256" key="5">
    <source>
        <dbReference type="ARBA" id="ARBA00022618"/>
    </source>
</evidence>
<dbReference type="Pfam" id="PF17854">
    <property type="entry name" value="FtsK_alpha"/>
    <property type="match status" value="1"/>
</dbReference>
<evidence type="ECO:0000256" key="16">
    <source>
        <dbReference type="SAM" id="Phobius"/>
    </source>
</evidence>
<evidence type="ECO:0000256" key="10">
    <source>
        <dbReference type="ARBA" id="ARBA00022989"/>
    </source>
</evidence>
<evidence type="ECO:0000256" key="8">
    <source>
        <dbReference type="ARBA" id="ARBA00022829"/>
    </source>
</evidence>
<gene>
    <name evidence="18" type="ORF">EI16_00405</name>
</gene>
<dbReference type="Proteomes" id="UP000027341">
    <property type="component" value="Unassembled WGS sequence"/>
</dbReference>
<dbReference type="Gene3D" id="1.10.10.10">
    <property type="entry name" value="Winged helix-like DNA-binding domain superfamily/Winged helix DNA-binding domain"/>
    <property type="match status" value="1"/>
</dbReference>
<dbReference type="InterPro" id="IPR041027">
    <property type="entry name" value="FtsK_alpha"/>
</dbReference>
<dbReference type="PANTHER" id="PTHR22683:SF41">
    <property type="entry name" value="DNA TRANSLOCASE FTSK"/>
    <property type="match status" value="1"/>
</dbReference>
<dbReference type="GO" id="GO:0007059">
    <property type="term" value="P:chromosome segregation"/>
    <property type="evidence" value="ECO:0007669"/>
    <property type="project" value="UniProtKB-KW"/>
</dbReference>
<dbReference type="RefSeq" id="WP_029908307.1">
    <property type="nucleotide sequence ID" value="NZ_AP020335.1"/>
</dbReference>
<dbReference type="InterPro" id="IPR050206">
    <property type="entry name" value="FtsK/SpoIIIE/SftA"/>
</dbReference>
<feature type="transmembrane region" description="Helical" evidence="16">
    <location>
        <begin position="80"/>
        <end position="102"/>
    </location>
</feature>
<keyword evidence="11" id="KW-0238">DNA-binding</keyword>
<evidence type="ECO:0000259" key="17">
    <source>
        <dbReference type="PROSITE" id="PS50901"/>
    </source>
</evidence>
<evidence type="ECO:0000256" key="7">
    <source>
        <dbReference type="ARBA" id="ARBA00022741"/>
    </source>
</evidence>
<evidence type="ECO:0000256" key="6">
    <source>
        <dbReference type="ARBA" id="ARBA00022692"/>
    </source>
</evidence>
<dbReference type="InterPro" id="IPR036388">
    <property type="entry name" value="WH-like_DNA-bd_sf"/>
</dbReference>
<feature type="transmembrane region" description="Helical" evidence="16">
    <location>
        <begin position="114"/>
        <end position="140"/>
    </location>
</feature>
<evidence type="ECO:0000256" key="12">
    <source>
        <dbReference type="ARBA" id="ARBA00023136"/>
    </source>
</evidence>
<evidence type="ECO:0000256" key="11">
    <source>
        <dbReference type="ARBA" id="ARBA00023125"/>
    </source>
</evidence>
<comment type="subcellular location">
    <subcellularLocation>
        <location evidence="1">Cell membrane</location>
        <topology evidence="1">Multi-pass membrane protein</topology>
    </subcellularLocation>
</comment>
<dbReference type="InterPro" id="IPR036390">
    <property type="entry name" value="WH_DNA-bd_sf"/>
</dbReference>
<dbReference type="InterPro" id="IPR002543">
    <property type="entry name" value="FtsK_dom"/>
</dbReference>
<accession>A0A066ZRC9</accession>
<keyword evidence="6 16" id="KW-0812">Transmembrane</keyword>
<dbReference type="PROSITE" id="PS50901">
    <property type="entry name" value="FTSK"/>
    <property type="match status" value="1"/>
</dbReference>
<keyword evidence="5 18" id="KW-0132">Cell division</keyword>
<keyword evidence="10 16" id="KW-1133">Transmembrane helix</keyword>
<dbReference type="SUPFAM" id="SSF52540">
    <property type="entry name" value="P-loop containing nucleoside triphosphate hydrolases"/>
    <property type="match status" value="1"/>
</dbReference>
<evidence type="ECO:0000256" key="1">
    <source>
        <dbReference type="ARBA" id="ARBA00004651"/>
    </source>
</evidence>
<dbReference type="STRING" id="28885.EI16_00405"/>
<proteinExistence type="inferred from homology"/>
<comment type="caution">
    <text evidence="18">The sequence shown here is derived from an EMBL/GenBank/DDBJ whole genome shotgun (WGS) entry which is preliminary data.</text>
</comment>
<dbReference type="GO" id="GO:0051301">
    <property type="term" value="P:cell division"/>
    <property type="evidence" value="ECO:0007669"/>
    <property type="project" value="UniProtKB-KW"/>
</dbReference>
<dbReference type="EMBL" id="JMIU01000001">
    <property type="protein sequence ID" value="KDN94814.1"/>
    <property type="molecule type" value="Genomic_DNA"/>
</dbReference>
<dbReference type="FunFam" id="3.40.50.300:FF:000209">
    <property type="entry name" value="Cell division protein FtsK"/>
    <property type="match status" value="1"/>
</dbReference>
<dbReference type="AlphaFoldDB" id="A0A066ZRC9"/>
<feature type="compositionally biased region" description="Polar residues" evidence="15">
    <location>
        <begin position="789"/>
        <end position="799"/>
    </location>
</feature>
<dbReference type="InterPro" id="IPR018541">
    <property type="entry name" value="Ftsk_gamma"/>
</dbReference>
<evidence type="ECO:0000256" key="3">
    <source>
        <dbReference type="ARBA" id="ARBA00020887"/>
    </source>
</evidence>